<evidence type="ECO:0008006" key="4">
    <source>
        <dbReference type="Google" id="ProtNLM"/>
    </source>
</evidence>
<dbReference type="AlphaFoldDB" id="A0A7C8RIM5"/>
<proteinExistence type="predicted"/>
<dbReference type="EMBL" id="JAABOJ010000001">
    <property type="protein sequence ID" value="KAF3291547.1"/>
    <property type="molecule type" value="Genomic_DNA"/>
</dbReference>
<accession>A0A7C8RIM5</accession>
<sequence>MGNPAINLNSRNRRVGIGALAATFFLCYFSWSNIFHSYHYPSVPHPTTSSPGFLPIEDALKFCENRRWEIWRHRSRRRKVYDLILVNTEIDWLEIRLGQMYDQVDYFVILEANLTFQDTPKPLFVQESWDRYEKYHSKMIRHTLNIKGVKFENTWDREKFSRNAMYDQVVPYLKGRQAPNMGDVILVSDVDEIPRPSTLTALRNCKFPKKLSLHSDMYYYGFQWRKRGDWAFPQATYYDGNNTVRPDDLRGTADSHLYRAAWHCSYCFSTIGEFVKKLNSFSHAELNRDTFKDTQQILQHVRDGIDLYNREGEQYDRIENNSDVPEFLKENKEKYLYMFDRDPENANFVDLQYLEESTDIETTTGS</sequence>
<dbReference type="GO" id="GO:0006044">
    <property type="term" value="P:N-acetylglucosamine metabolic process"/>
    <property type="evidence" value="ECO:0007669"/>
    <property type="project" value="TreeGrafter"/>
</dbReference>
<protein>
    <recommendedName>
        <fullName evidence="4">Beta-1,4-mannosyl-glycoprotein 4-beta-N-acetylglucosaminyltransferase</fullName>
    </recommendedName>
</protein>
<keyword evidence="1" id="KW-0472">Membrane</keyword>
<dbReference type="Pfam" id="PF04724">
    <property type="entry name" value="Glyco_transf_17"/>
    <property type="match status" value="1"/>
</dbReference>
<keyword evidence="1" id="KW-0812">Transmembrane</keyword>
<organism evidence="2 3">
    <name type="scientific">Orbilia oligospora</name>
    <name type="common">Nematode-trapping fungus</name>
    <name type="synonym">Arthrobotrys oligospora</name>
    <dbReference type="NCBI Taxonomy" id="2813651"/>
    <lineage>
        <taxon>Eukaryota</taxon>
        <taxon>Fungi</taxon>
        <taxon>Dikarya</taxon>
        <taxon>Ascomycota</taxon>
        <taxon>Pezizomycotina</taxon>
        <taxon>Orbiliomycetes</taxon>
        <taxon>Orbiliales</taxon>
        <taxon>Orbiliaceae</taxon>
        <taxon>Orbilia</taxon>
    </lineage>
</organism>
<dbReference type="OMA" id="CIREKQT"/>
<keyword evidence="1" id="KW-1133">Transmembrane helix</keyword>
<dbReference type="InterPro" id="IPR006813">
    <property type="entry name" value="Glyco_trans_17"/>
</dbReference>
<comment type="caution">
    <text evidence="2">The sequence shown here is derived from an EMBL/GenBank/DDBJ whole genome shotgun (WGS) entry which is preliminary data.</text>
</comment>
<name>A0A7C8RIM5_ORBOL</name>
<dbReference type="Proteomes" id="UP000474640">
    <property type="component" value="Unassembled WGS sequence"/>
</dbReference>
<dbReference type="GO" id="GO:0003830">
    <property type="term" value="F:beta-1,4-mannosylglycoprotein 4-beta-N-acetylglucosaminyltransferase activity"/>
    <property type="evidence" value="ECO:0007669"/>
    <property type="project" value="InterPro"/>
</dbReference>
<evidence type="ECO:0000313" key="3">
    <source>
        <dbReference type="Proteomes" id="UP000474640"/>
    </source>
</evidence>
<dbReference type="GO" id="GO:0016020">
    <property type="term" value="C:membrane"/>
    <property type="evidence" value="ECO:0007669"/>
    <property type="project" value="InterPro"/>
</dbReference>
<reference evidence="2 3" key="1">
    <citation type="submission" date="2020-01" db="EMBL/GenBank/DDBJ databases">
        <authorList>
            <person name="Palmer J.M."/>
        </authorList>
    </citation>
    <scope>NUCLEOTIDE SEQUENCE [LARGE SCALE GENOMIC DNA]</scope>
    <source>
        <strain evidence="2 3">TWF970</strain>
    </source>
</reference>
<dbReference type="PANTHER" id="PTHR12224:SF0">
    <property type="entry name" value="BETA-1,4-MANNOSYL-GLYCOPROTEIN 4-BETA-N-ACETYLGLUCOSAMINYLTRANSFERASE"/>
    <property type="match status" value="1"/>
</dbReference>
<evidence type="ECO:0000256" key="1">
    <source>
        <dbReference type="SAM" id="Phobius"/>
    </source>
</evidence>
<evidence type="ECO:0000313" key="2">
    <source>
        <dbReference type="EMBL" id="KAF3291547.1"/>
    </source>
</evidence>
<gene>
    <name evidence="2" type="ORF">TWF970_000761</name>
</gene>
<dbReference type="PANTHER" id="PTHR12224">
    <property type="entry name" value="BETA-1,4-MANNOSYL-GLYCOPROTEIN BETA-1,4-N-ACETYLGLUCOSAMINYL-TRANSFERASE"/>
    <property type="match status" value="1"/>
</dbReference>
<dbReference type="OrthoDB" id="6474464at2759"/>
<feature type="transmembrane region" description="Helical" evidence="1">
    <location>
        <begin position="12"/>
        <end position="31"/>
    </location>
</feature>